<dbReference type="InterPro" id="IPR006127">
    <property type="entry name" value="ZnuA-like"/>
</dbReference>
<comment type="caution">
    <text evidence="2">The sequence shown here is derived from an EMBL/GenBank/DDBJ whole genome shotgun (WGS) entry which is preliminary data.</text>
</comment>
<accession>A0A1L8CNL9</accession>
<dbReference type="EMBL" id="BDFD01000010">
    <property type="protein sequence ID" value="GAV20439.1"/>
    <property type="molecule type" value="Genomic_DNA"/>
</dbReference>
<evidence type="ECO:0000256" key="1">
    <source>
        <dbReference type="SAM" id="SignalP"/>
    </source>
</evidence>
<gene>
    <name evidence="2" type="ORF">MMIC_P1404</name>
</gene>
<protein>
    <submittedName>
        <fullName evidence="2">Zinc/manganese transport system substrate-binding protein</fullName>
    </submittedName>
</protein>
<dbReference type="InterPro" id="IPR050492">
    <property type="entry name" value="Bact_metal-bind_prot9"/>
</dbReference>
<proteinExistence type="predicted"/>
<name>A0A1L8CNL9_9PROT</name>
<dbReference type="Proteomes" id="UP000231632">
    <property type="component" value="Unassembled WGS sequence"/>
</dbReference>
<dbReference type="SUPFAM" id="SSF53807">
    <property type="entry name" value="Helical backbone' metal receptor"/>
    <property type="match status" value="1"/>
</dbReference>
<sequence>MPRVMKIIRRTSSLYAAALLLVLSLFFASHAIARPVVVATVPALGQIAQAIGGVDIDVKIITSIGHDPNVFSPRPGHARMLINADLIFAAGFGLESSWLPSLIKLSGNQKILPGSDGYLSGGDAIEAIGVPLGMSSHQMSQWSPDKNPHWWLDPEMGIKVAKTLSVRLSEVDTVNAQRYKLRFREFEQAINEALPRWRDYMKIHTGAVITYHNTYVYFMDSMQIELAGFIEPRSGIEPSTRYMESLLTVIKERNVKLIWVEPYNNRAIAKRLADEAGIKMMVLPDAVEGIGTQGYVGMFDKMVERIARWSQ</sequence>
<dbReference type="STRING" id="1921010.MMIC_P1404"/>
<dbReference type="OrthoDB" id="5292050at2"/>
<evidence type="ECO:0000313" key="3">
    <source>
        <dbReference type="Proteomes" id="UP000231632"/>
    </source>
</evidence>
<reference evidence="2 3" key="1">
    <citation type="journal article" date="2017" name="Arch. Microbiol.">
        <title>Mariprofundus micogutta sp. nov., a novel iron-oxidizing zetaproteobacterium isolated from a deep-sea hydrothermal field at the Bayonnaise knoll of the Izu-Ogasawara arc, and a description of Mariprofundales ord. nov. and Zetaproteobacteria classis nov.</title>
        <authorList>
            <person name="Makita H."/>
            <person name="Tanaka E."/>
            <person name="Mitsunobu S."/>
            <person name="Miyazaki M."/>
            <person name="Nunoura T."/>
            <person name="Uematsu K."/>
            <person name="Takaki Y."/>
            <person name="Nishi S."/>
            <person name="Shimamura S."/>
            <person name="Takai K."/>
        </authorList>
    </citation>
    <scope>NUCLEOTIDE SEQUENCE [LARGE SCALE GENOMIC DNA]</scope>
    <source>
        <strain evidence="2 3">ET2</strain>
    </source>
</reference>
<dbReference type="Gene3D" id="3.40.50.1980">
    <property type="entry name" value="Nitrogenase molybdenum iron protein domain"/>
    <property type="match status" value="2"/>
</dbReference>
<dbReference type="PANTHER" id="PTHR42953:SF2">
    <property type="entry name" value="ADHESION PROTEIN"/>
    <property type="match status" value="1"/>
</dbReference>
<keyword evidence="3" id="KW-1185">Reference proteome</keyword>
<organism evidence="2 3">
    <name type="scientific">Mariprofundus micogutta</name>
    <dbReference type="NCBI Taxonomy" id="1921010"/>
    <lineage>
        <taxon>Bacteria</taxon>
        <taxon>Pseudomonadati</taxon>
        <taxon>Pseudomonadota</taxon>
        <taxon>Candidatius Mariprofundia</taxon>
        <taxon>Mariprofundales</taxon>
        <taxon>Mariprofundaceae</taxon>
        <taxon>Mariprofundus</taxon>
    </lineage>
</organism>
<feature type="signal peptide" evidence="1">
    <location>
        <begin position="1"/>
        <end position="33"/>
    </location>
</feature>
<dbReference type="PANTHER" id="PTHR42953">
    <property type="entry name" value="HIGH-AFFINITY ZINC UPTAKE SYSTEM PROTEIN ZNUA-RELATED"/>
    <property type="match status" value="1"/>
</dbReference>
<evidence type="ECO:0000313" key="2">
    <source>
        <dbReference type="EMBL" id="GAV20439.1"/>
    </source>
</evidence>
<feature type="chain" id="PRO_5013063876" evidence="1">
    <location>
        <begin position="34"/>
        <end position="311"/>
    </location>
</feature>
<dbReference type="AlphaFoldDB" id="A0A1L8CNL9"/>
<dbReference type="GO" id="GO:0030001">
    <property type="term" value="P:metal ion transport"/>
    <property type="evidence" value="ECO:0007669"/>
    <property type="project" value="InterPro"/>
</dbReference>
<keyword evidence="1" id="KW-0732">Signal</keyword>
<dbReference type="Pfam" id="PF01297">
    <property type="entry name" value="ZnuA"/>
    <property type="match status" value="1"/>
</dbReference>
<dbReference type="GO" id="GO:0046872">
    <property type="term" value="F:metal ion binding"/>
    <property type="evidence" value="ECO:0007669"/>
    <property type="project" value="InterPro"/>
</dbReference>